<evidence type="ECO:0000313" key="9">
    <source>
        <dbReference type="EMBL" id="KZS44127.1"/>
    </source>
</evidence>
<feature type="transmembrane region" description="Helical" evidence="8">
    <location>
        <begin position="36"/>
        <end position="61"/>
    </location>
</feature>
<dbReference type="OrthoDB" id="1891864at2"/>
<organism evidence="9 10">
    <name type="scientific">Paenibacillus glucanolyticus</name>
    <dbReference type="NCBI Taxonomy" id="59843"/>
    <lineage>
        <taxon>Bacteria</taxon>
        <taxon>Bacillati</taxon>
        <taxon>Bacillota</taxon>
        <taxon>Bacilli</taxon>
        <taxon>Bacillales</taxon>
        <taxon>Paenibacillaceae</taxon>
        <taxon>Paenibacillus</taxon>
    </lineage>
</organism>
<evidence type="ECO:0000256" key="4">
    <source>
        <dbReference type="ARBA" id="ARBA00022544"/>
    </source>
</evidence>
<dbReference type="Proteomes" id="UP000076796">
    <property type="component" value="Unassembled WGS sequence"/>
</dbReference>
<evidence type="ECO:0000256" key="1">
    <source>
        <dbReference type="ARBA" id="ARBA00004141"/>
    </source>
</evidence>
<dbReference type="Pfam" id="PF03845">
    <property type="entry name" value="Spore_permease"/>
    <property type="match status" value="1"/>
</dbReference>
<keyword evidence="7 8" id="KW-0472">Membrane</keyword>
<dbReference type="GeneID" id="97554295"/>
<gene>
    <name evidence="9" type="ORF">AWU65_29085</name>
</gene>
<feature type="transmembrane region" description="Helical" evidence="8">
    <location>
        <begin position="143"/>
        <end position="166"/>
    </location>
</feature>
<evidence type="ECO:0000256" key="2">
    <source>
        <dbReference type="ARBA" id="ARBA00007998"/>
    </source>
</evidence>
<dbReference type="RefSeq" id="WP_063480239.1">
    <property type="nucleotide sequence ID" value="NZ_CP147845.1"/>
</dbReference>
<feature type="transmembrane region" description="Helical" evidence="8">
    <location>
        <begin position="73"/>
        <end position="94"/>
    </location>
</feature>
<keyword evidence="6 8" id="KW-1133">Transmembrane helix</keyword>
<keyword evidence="10" id="KW-1185">Reference proteome</keyword>
<dbReference type="GO" id="GO:0016020">
    <property type="term" value="C:membrane"/>
    <property type="evidence" value="ECO:0007669"/>
    <property type="project" value="UniProtKB-SubCell"/>
</dbReference>
<evidence type="ECO:0000256" key="8">
    <source>
        <dbReference type="SAM" id="Phobius"/>
    </source>
</evidence>
<comment type="similarity">
    <text evidence="2">Belongs to the amino acid-polyamine-organocation (APC) superfamily. Spore germination protein (SGP) (TC 2.A.3.9) family.</text>
</comment>
<dbReference type="PANTHER" id="PTHR34975:SF2">
    <property type="entry name" value="SPORE GERMINATION PROTEIN A2"/>
    <property type="match status" value="1"/>
</dbReference>
<name>A0A163F397_9BACL</name>
<feature type="transmembrane region" description="Helical" evidence="8">
    <location>
        <begin position="220"/>
        <end position="241"/>
    </location>
</feature>
<feature type="transmembrane region" description="Helical" evidence="8">
    <location>
        <begin position="335"/>
        <end position="352"/>
    </location>
</feature>
<evidence type="ECO:0000256" key="6">
    <source>
        <dbReference type="ARBA" id="ARBA00022989"/>
    </source>
</evidence>
<dbReference type="EMBL" id="LWMH01000002">
    <property type="protein sequence ID" value="KZS44127.1"/>
    <property type="molecule type" value="Genomic_DNA"/>
</dbReference>
<dbReference type="AlphaFoldDB" id="A0A163F397"/>
<sequence length="370" mass="40701">MEKVRISPLQFFSLLVLFQFGTTLVVNLGLQAGKDSWIAMLIGMIMGLLLFSMNAFLYSLFPDKLPTVYYRILLGKYLGGFVGLSYGVFYLHTASRDVVDGGLLVMASAALKETPLLIVNLIMVMTVAYVLGKGIEVLARTALIFLAVVLIIGGFSLLVILFAGIVDLQRLLPVMGEGTGPILESVVEKNIHFPFAELIVATVLMPALNQKKTGIKAGYLAILFCGVMLAQTSAITISVLGTNITERSVFPLLTMVGKANISEFIERTEILVVMVLIIGVFFKISLYYYAALMCTSELFKIPYKKLIYPYAVIILGNSMVLSRSYSEHLMKGSKYLYTVLPVFTIVIPAVLVDPHPGTEDEIQIQIQIRT</sequence>
<dbReference type="InterPro" id="IPR004761">
    <property type="entry name" value="Spore_GerAB"/>
</dbReference>
<dbReference type="PANTHER" id="PTHR34975">
    <property type="entry name" value="SPORE GERMINATION PROTEIN A2"/>
    <property type="match status" value="1"/>
</dbReference>
<proteinExistence type="inferred from homology"/>
<feature type="transmembrane region" description="Helical" evidence="8">
    <location>
        <begin position="306"/>
        <end position="323"/>
    </location>
</feature>
<evidence type="ECO:0000256" key="3">
    <source>
        <dbReference type="ARBA" id="ARBA00022448"/>
    </source>
</evidence>
<accession>A0A163F397</accession>
<feature type="transmembrane region" description="Helical" evidence="8">
    <location>
        <begin position="12"/>
        <end position="30"/>
    </location>
</feature>
<feature type="transmembrane region" description="Helical" evidence="8">
    <location>
        <begin position="270"/>
        <end position="294"/>
    </location>
</feature>
<keyword evidence="3" id="KW-0813">Transport</keyword>
<keyword evidence="5 8" id="KW-0812">Transmembrane</keyword>
<dbReference type="STRING" id="59843.A3958_01345"/>
<dbReference type="NCBIfam" id="TIGR00912">
    <property type="entry name" value="2A0309"/>
    <property type="match status" value="1"/>
</dbReference>
<evidence type="ECO:0000256" key="7">
    <source>
        <dbReference type="ARBA" id="ARBA00023136"/>
    </source>
</evidence>
<comment type="subcellular location">
    <subcellularLocation>
        <location evidence="1">Membrane</location>
        <topology evidence="1">Multi-pass membrane protein</topology>
    </subcellularLocation>
</comment>
<protein>
    <submittedName>
        <fullName evidence="9">Spore gernimation protein</fullName>
    </submittedName>
</protein>
<evidence type="ECO:0000313" key="10">
    <source>
        <dbReference type="Proteomes" id="UP000076796"/>
    </source>
</evidence>
<dbReference type="GO" id="GO:0009847">
    <property type="term" value="P:spore germination"/>
    <property type="evidence" value="ECO:0007669"/>
    <property type="project" value="InterPro"/>
</dbReference>
<feature type="transmembrane region" description="Helical" evidence="8">
    <location>
        <begin position="114"/>
        <end position="131"/>
    </location>
</feature>
<comment type="caution">
    <text evidence="9">The sequence shown here is derived from an EMBL/GenBank/DDBJ whole genome shotgun (WGS) entry which is preliminary data.</text>
</comment>
<keyword evidence="4" id="KW-0309">Germination</keyword>
<reference evidence="9" key="1">
    <citation type="journal article" date="2016" name="Genome Announc.">
        <title>Draft genomes of two strains of Paenibacillus glucanolyticus with capability to degrade lignocellulose.</title>
        <authorList>
            <person name="Mathews S.L."/>
            <person name="Pawlak J."/>
            <person name="Grunden A.M."/>
        </authorList>
    </citation>
    <scope>NUCLEOTIDE SEQUENCE [LARGE SCALE GENOMIC DNA]</scope>
    <source>
        <strain evidence="9">SLM1</strain>
    </source>
</reference>
<evidence type="ECO:0000256" key="5">
    <source>
        <dbReference type="ARBA" id="ARBA00022692"/>
    </source>
</evidence>